<keyword evidence="5" id="KW-1185">Reference proteome</keyword>
<evidence type="ECO:0000313" key="5">
    <source>
        <dbReference type="Proteomes" id="UP001473302"/>
    </source>
</evidence>
<dbReference type="PROSITE" id="PS50297">
    <property type="entry name" value="ANK_REP_REGION"/>
    <property type="match status" value="1"/>
</dbReference>
<evidence type="ECO:0000256" key="1">
    <source>
        <dbReference type="ARBA" id="ARBA00022737"/>
    </source>
</evidence>
<evidence type="ECO:0000256" key="3">
    <source>
        <dbReference type="PROSITE-ProRule" id="PRU00023"/>
    </source>
</evidence>
<accession>A0ABP9ZD84</accession>
<dbReference type="Proteomes" id="UP001473302">
    <property type="component" value="Unassembled WGS sequence"/>
</dbReference>
<dbReference type="Gene3D" id="1.25.40.20">
    <property type="entry name" value="Ankyrin repeat-containing domain"/>
    <property type="match status" value="1"/>
</dbReference>
<dbReference type="PANTHER" id="PTHR24201:SF16">
    <property type="entry name" value="ANKYRIN-1-LIKE-RELATED"/>
    <property type="match status" value="1"/>
</dbReference>
<keyword evidence="1" id="KW-0677">Repeat</keyword>
<dbReference type="InterPro" id="IPR036770">
    <property type="entry name" value="Ankyrin_rpt-contain_sf"/>
</dbReference>
<name>A0ABP9ZD84_9FUNG</name>
<organism evidence="4 5">
    <name type="scientific">Mucor flavus</name>
    <dbReference type="NCBI Taxonomy" id="439312"/>
    <lineage>
        <taxon>Eukaryota</taxon>
        <taxon>Fungi</taxon>
        <taxon>Fungi incertae sedis</taxon>
        <taxon>Mucoromycota</taxon>
        <taxon>Mucoromycotina</taxon>
        <taxon>Mucoromycetes</taxon>
        <taxon>Mucorales</taxon>
        <taxon>Mucorineae</taxon>
        <taxon>Mucoraceae</taxon>
        <taxon>Mucor</taxon>
    </lineage>
</organism>
<comment type="caution">
    <text evidence="4">The sequence shown here is derived from an EMBL/GenBank/DDBJ whole genome shotgun (WGS) entry which is preliminary data.</text>
</comment>
<gene>
    <name evidence="4" type="ORF">MFLAVUS_010594</name>
</gene>
<dbReference type="InterPro" id="IPR002110">
    <property type="entry name" value="Ankyrin_rpt"/>
</dbReference>
<evidence type="ECO:0000313" key="4">
    <source>
        <dbReference type="EMBL" id="GAA5817057.1"/>
    </source>
</evidence>
<dbReference type="SUPFAM" id="SSF48403">
    <property type="entry name" value="Ankyrin repeat"/>
    <property type="match status" value="1"/>
</dbReference>
<dbReference type="InterPro" id="IPR050776">
    <property type="entry name" value="Ank_Repeat/CDKN_Inhibitor"/>
</dbReference>
<keyword evidence="2 3" id="KW-0040">ANK repeat</keyword>
<feature type="repeat" description="ANK" evidence="3">
    <location>
        <begin position="476"/>
        <end position="498"/>
    </location>
</feature>
<evidence type="ECO:0000256" key="2">
    <source>
        <dbReference type="ARBA" id="ARBA00023043"/>
    </source>
</evidence>
<protein>
    <submittedName>
        <fullName evidence="4">Uncharacterized protein</fullName>
    </submittedName>
</protein>
<reference evidence="4 5" key="1">
    <citation type="submission" date="2024-04" db="EMBL/GenBank/DDBJ databases">
        <title>genome sequences of Mucor flavus KT1a and Helicostylum pulchrum KT1b strains isolated from the surface of a dry-aged beef.</title>
        <authorList>
            <person name="Toyotome T."/>
            <person name="Hosono M."/>
            <person name="Torimaru M."/>
            <person name="Fukuda K."/>
            <person name="Mikami N."/>
        </authorList>
    </citation>
    <scope>NUCLEOTIDE SEQUENCE [LARGE SCALE GENOMIC DNA]</scope>
    <source>
        <strain evidence="4 5">KT1a</strain>
    </source>
</reference>
<dbReference type="EMBL" id="BAABUK010000037">
    <property type="protein sequence ID" value="GAA5817057.1"/>
    <property type="molecule type" value="Genomic_DNA"/>
</dbReference>
<dbReference type="PANTHER" id="PTHR24201">
    <property type="entry name" value="ANK_REP_REGION DOMAIN-CONTAINING PROTEIN"/>
    <property type="match status" value="1"/>
</dbReference>
<proteinExistence type="predicted"/>
<sequence>MDSFSLDFNNIAITGEPTNITQPINAKERLESLLVHIEDDDLREMMLNEFQTMKSDQQRLSTMLEQRFELLENETRELKVIIGDSQRRYEKAVREMQFFKKKYESLKNNTQHTFSHLTPSSSPLPPCSVSETTASSVYNSHQPQYWPTSPTTTVASSILSEVPATGRRRKTSNTAGSIFSTFSSGTEATSIYSNHHRSVYDDKKIAGMSQYSHHQPSHPPLSSSYNFTRNPSMVSSYSTPSHAPSMFSGASSVMSVPLPMTPVRSSISTIGNSMIQQKRTDPLTFGGSDALWDTISKNQGSDVTVEKIISNYLRRGGSPNTAKQSPSTNIVKYGYGMLHALIVTKAPGSIDTLLQQGANPNAVSIGQVDEEKVSPCYLAAAVGWLEGLEKLVQAGGDLMSARGGGSKKKTALHVAAANGNAAIVEYIVNMTQGVLNLEADMTGANALHYACASGHKDLVCFVVRVCQVPVNEADFKGEIPLHWAARSGRIEIVSLLVEQYGSNVNAYVSKKVGTPYDLAKSAGHKKVAEYLKNAGGLTAKKMDKKREEELSNTVPKHLESILTKNGFFMD</sequence>
<dbReference type="Pfam" id="PF12796">
    <property type="entry name" value="Ank_2"/>
    <property type="match status" value="2"/>
</dbReference>
<dbReference type="PROSITE" id="PS50088">
    <property type="entry name" value="ANK_REPEAT"/>
    <property type="match status" value="1"/>
</dbReference>
<dbReference type="SMART" id="SM00248">
    <property type="entry name" value="ANK"/>
    <property type="match status" value="5"/>
</dbReference>